<keyword evidence="2" id="KW-1185">Reference proteome</keyword>
<dbReference type="AlphaFoldDB" id="A0A8X6PWY0"/>
<name>A0A8X6PWY0_NEPPI</name>
<evidence type="ECO:0000313" key="2">
    <source>
        <dbReference type="Proteomes" id="UP000887013"/>
    </source>
</evidence>
<dbReference type="Proteomes" id="UP000887013">
    <property type="component" value="Unassembled WGS sequence"/>
</dbReference>
<gene>
    <name evidence="1" type="primary">NCL1_45747</name>
    <name evidence="1" type="ORF">NPIL_227041</name>
</gene>
<organism evidence="1 2">
    <name type="scientific">Nephila pilipes</name>
    <name type="common">Giant wood spider</name>
    <name type="synonym">Nephila maculata</name>
    <dbReference type="NCBI Taxonomy" id="299642"/>
    <lineage>
        <taxon>Eukaryota</taxon>
        <taxon>Metazoa</taxon>
        <taxon>Ecdysozoa</taxon>
        <taxon>Arthropoda</taxon>
        <taxon>Chelicerata</taxon>
        <taxon>Arachnida</taxon>
        <taxon>Araneae</taxon>
        <taxon>Araneomorphae</taxon>
        <taxon>Entelegynae</taxon>
        <taxon>Araneoidea</taxon>
        <taxon>Nephilidae</taxon>
        <taxon>Nephila</taxon>
    </lineage>
</organism>
<sequence>MHRFLFACEYYFEEDAQKLWTNMLEYDRLDIRMKWQNNDDNRHWLSSLENRIALDWEQFTLNARDDEFFIRNINGIPYFLTRLQDREIRYQCIASCLEIVSSILSPLYLCLFQMNSNELNYMFTRLPSDLMRNVFESFLHWPLQINFLDMVNSFKTHINGEIFLSSICVLLDKLECGREDYEYEDLLQSLWMELSSQYVSFVEQYKVLSKIVKYVLNASIPFNTGECEDFISKVREEELNGEERTLLDIFNP</sequence>
<evidence type="ECO:0000313" key="1">
    <source>
        <dbReference type="EMBL" id="GFT94137.1"/>
    </source>
</evidence>
<protein>
    <submittedName>
        <fullName evidence="1">Uncharacterized protein</fullName>
    </submittedName>
</protein>
<proteinExistence type="predicted"/>
<dbReference type="EMBL" id="BMAW01074901">
    <property type="protein sequence ID" value="GFT94137.1"/>
    <property type="molecule type" value="Genomic_DNA"/>
</dbReference>
<reference evidence="1" key="1">
    <citation type="submission" date="2020-08" db="EMBL/GenBank/DDBJ databases">
        <title>Multicomponent nature underlies the extraordinary mechanical properties of spider dragline silk.</title>
        <authorList>
            <person name="Kono N."/>
            <person name="Nakamura H."/>
            <person name="Mori M."/>
            <person name="Yoshida Y."/>
            <person name="Ohtoshi R."/>
            <person name="Malay A.D."/>
            <person name="Moran D.A.P."/>
            <person name="Tomita M."/>
            <person name="Numata K."/>
            <person name="Arakawa K."/>
        </authorList>
    </citation>
    <scope>NUCLEOTIDE SEQUENCE</scope>
</reference>
<accession>A0A8X6PWY0</accession>
<comment type="caution">
    <text evidence="1">The sequence shown here is derived from an EMBL/GenBank/DDBJ whole genome shotgun (WGS) entry which is preliminary data.</text>
</comment>
<dbReference type="OrthoDB" id="6407690at2759"/>